<accession>A0A7J7K2Y1</accession>
<keyword evidence="3" id="KW-1185">Reference proteome</keyword>
<dbReference type="PANTHER" id="PTHR11360">
    <property type="entry name" value="MONOCARBOXYLATE TRANSPORTER"/>
    <property type="match status" value="1"/>
</dbReference>
<dbReference type="EMBL" id="VXIV02001497">
    <property type="protein sequence ID" value="KAF6032577.1"/>
    <property type="molecule type" value="Genomic_DNA"/>
</dbReference>
<comment type="caution">
    <text evidence="2">The sequence shown here is derived from an EMBL/GenBank/DDBJ whole genome shotgun (WGS) entry which is preliminary data.</text>
</comment>
<feature type="transmembrane region" description="Helical" evidence="1">
    <location>
        <begin position="77"/>
        <end position="93"/>
    </location>
</feature>
<evidence type="ECO:0000256" key="1">
    <source>
        <dbReference type="SAM" id="Phobius"/>
    </source>
</evidence>
<protein>
    <submittedName>
        <fullName evidence="2">Uncharacterized protein</fullName>
    </submittedName>
</protein>
<feature type="transmembrane region" description="Helical" evidence="1">
    <location>
        <begin position="124"/>
        <end position="145"/>
    </location>
</feature>
<name>A0A7J7K2Y1_BUGNE</name>
<gene>
    <name evidence="2" type="ORF">EB796_009178</name>
</gene>
<sequence>MLDLSLLKNAAFNLVTFLALVLMIAYLIPFAFTSVRAVQMGVESGKASFLISILGVSTMLGRLLSCVIAQIPNLRALLIHNIFLFLAGISCVVMPFCKTYIAMAVSAFGYGFFIGKLYDTFGTYDVAFFVAGGLILFTSLGFVLLELDWFKSKSSSNKK</sequence>
<keyword evidence="1" id="KW-1133">Transmembrane helix</keyword>
<feature type="transmembrane region" description="Helical" evidence="1">
    <location>
        <begin position="12"/>
        <end position="35"/>
    </location>
</feature>
<dbReference type="GO" id="GO:0008028">
    <property type="term" value="F:monocarboxylic acid transmembrane transporter activity"/>
    <property type="evidence" value="ECO:0007669"/>
    <property type="project" value="TreeGrafter"/>
</dbReference>
<dbReference type="AlphaFoldDB" id="A0A7J7K2Y1"/>
<dbReference type="PANTHER" id="PTHR11360:SF286">
    <property type="entry name" value="GH22266P"/>
    <property type="match status" value="1"/>
</dbReference>
<keyword evidence="1" id="KW-0812">Transmembrane</keyword>
<evidence type="ECO:0000313" key="3">
    <source>
        <dbReference type="Proteomes" id="UP000593567"/>
    </source>
</evidence>
<keyword evidence="1" id="KW-0472">Membrane</keyword>
<feature type="transmembrane region" description="Helical" evidence="1">
    <location>
        <begin position="47"/>
        <end position="71"/>
    </location>
</feature>
<dbReference type="InterPro" id="IPR036259">
    <property type="entry name" value="MFS_trans_sf"/>
</dbReference>
<dbReference type="InterPro" id="IPR050327">
    <property type="entry name" value="Proton-linked_MCT"/>
</dbReference>
<reference evidence="2" key="1">
    <citation type="submission" date="2020-06" db="EMBL/GenBank/DDBJ databases">
        <title>Draft genome of Bugula neritina, a colonial animal packing powerful symbionts and potential medicines.</title>
        <authorList>
            <person name="Rayko M."/>
        </authorList>
    </citation>
    <scope>NUCLEOTIDE SEQUENCE [LARGE SCALE GENOMIC DNA]</scope>
    <source>
        <strain evidence="2">Kwan_BN1</strain>
    </source>
</reference>
<evidence type="ECO:0000313" key="2">
    <source>
        <dbReference type="EMBL" id="KAF6032577.1"/>
    </source>
</evidence>
<organism evidence="2 3">
    <name type="scientific">Bugula neritina</name>
    <name type="common">Brown bryozoan</name>
    <name type="synonym">Sertularia neritina</name>
    <dbReference type="NCBI Taxonomy" id="10212"/>
    <lineage>
        <taxon>Eukaryota</taxon>
        <taxon>Metazoa</taxon>
        <taxon>Spiralia</taxon>
        <taxon>Lophotrochozoa</taxon>
        <taxon>Bryozoa</taxon>
        <taxon>Gymnolaemata</taxon>
        <taxon>Cheilostomatida</taxon>
        <taxon>Flustrina</taxon>
        <taxon>Buguloidea</taxon>
        <taxon>Bugulidae</taxon>
        <taxon>Bugula</taxon>
    </lineage>
</organism>
<dbReference type="SUPFAM" id="SSF103473">
    <property type="entry name" value="MFS general substrate transporter"/>
    <property type="match status" value="1"/>
</dbReference>
<proteinExistence type="predicted"/>
<dbReference type="OrthoDB" id="6499973at2759"/>
<dbReference type="Proteomes" id="UP000593567">
    <property type="component" value="Unassembled WGS sequence"/>
</dbReference>